<name>A0A4Q7ZJ26_9ACTN</name>
<dbReference type="InterPro" id="IPR008271">
    <property type="entry name" value="Ser/Thr_kinase_AS"/>
</dbReference>
<gene>
    <name evidence="8" type="ORF">EV385_2011</name>
</gene>
<accession>A0A4Q7ZJ26</accession>
<dbReference type="SMART" id="SM00220">
    <property type="entry name" value="S_TKc"/>
    <property type="match status" value="1"/>
</dbReference>
<feature type="compositionally biased region" description="Low complexity" evidence="5">
    <location>
        <begin position="865"/>
        <end position="905"/>
    </location>
</feature>
<evidence type="ECO:0000256" key="2">
    <source>
        <dbReference type="ARBA" id="ARBA00022741"/>
    </source>
</evidence>
<keyword evidence="2 4" id="KW-0547">Nucleotide-binding</keyword>
<feature type="compositionally biased region" description="Low complexity" evidence="5">
    <location>
        <begin position="916"/>
        <end position="954"/>
    </location>
</feature>
<dbReference type="PANTHER" id="PTHR45832">
    <property type="entry name" value="SERINE/THREONINE-PROTEIN KINASE SAMKA-RELATED-RELATED"/>
    <property type="match status" value="1"/>
</dbReference>
<dbReference type="Gene3D" id="1.10.510.10">
    <property type="entry name" value="Transferase(Phosphotransferase) domain 1"/>
    <property type="match status" value="1"/>
</dbReference>
<dbReference type="PROSITE" id="PS00107">
    <property type="entry name" value="PROTEIN_KINASE_ATP"/>
    <property type="match status" value="1"/>
</dbReference>
<dbReference type="EMBL" id="SHKY01000001">
    <property type="protein sequence ID" value="RZU50245.1"/>
    <property type="molecule type" value="Genomic_DNA"/>
</dbReference>
<feature type="binding site" evidence="4">
    <location>
        <position position="42"/>
    </location>
    <ligand>
        <name>ATP</name>
        <dbReference type="ChEBI" id="CHEBI:30616"/>
    </ligand>
</feature>
<dbReference type="PROSITE" id="PS50011">
    <property type="entry name" value="PROTEIN_KINASE_DOM"/>
    <property type="match status" value="1"/>
</dbReference>
<dbReference type="InterPro" id="IPR051931">
    <property type="entry name" value="PAK3-like"/>
</dbReference>
<feature type="compositionally biased region" description="Basic and acidic residues" evidence="5">
    <location>
        <begin position="1225"/>
        <end position="1238"/>
    </location>
</feature>
<evidence type="ECO:0000256" key="4">
    <source>
        <dbReference type="PROSITE-ProRule" id="PRU10141"/>
    </source>
</evidence>
<keyword evidence="8" id="KW-0418">Kinase</keyword>
<evidence type="ECO:0000313" key="9">
    <source>
        <dbReference type="Proteomes" id="UP000292564"/>
    </source>
</evidence>
<dbReference type="Pfam" id="PF00069">
    <property type="entry name" value="Pkinase"/>
    <property type="match status" value="1"/>
</dbReference>
<feature type="compositionally biased region" description="Low complexity" evidence="5">
    <location>
        <begin position="1128"/>
        <end position="1137"/>
    </location>
</feature>
<evidence type="ECO:0000256" key="1">
    <source>
        <dbReference type="ARBA" id="ARBA00008874"/>
    </source>
</evidence>
<feature type="compositionally biased region" description="Low complexity" evidence="5">
    <location>
        <begin position="822"/>
        <end position="845"/>
    </location>
</feature>
<feature type="region of interest" description="Disordered" evidence="5">
    <location>
        <begin position="274"/>
        <end position="1028"/>
    </location>
</feature>
<keyword evidence="3 4" id="KW-0067">ATP-binding</keyword>
<feature type="compositionally biased region" description="Polar residues" evidence="5">
    <location>
        <begin position="847"/>
        <end position="857"/>
    </location>
</feature>
<evidence type="ECO:0000256" key="6">
    <source>
        <dbReference type="SAM" id="Phobius"/>
    </source>
</evidence>
<feature type="compositionally biased region" description="Low complexity" evidence="5">
    <location>
        <begin position="610"/>
        <end position="714"/>
    </location>
</feature>
<feature type="region of interest" description="Disordered" evidence="5">
    <location>
        <begin position="1214"/>
        <end position="1238"/>
    </location>
</feature>
<feature type="region of interest" description="Disordered" evidence="5">
    <location>
        <begin position="1114"/>
        <end position="1169"/>
    </location>
</feature>
<dbReference type="GO" id="GO:0004674">
    <property type="term" value="F:protein serine/threonine kinase activity"/>
    <property type="evidence" value="ECO:0007669"/>
    <property type="project" value="UniProtKB-KW"/>
</dbReference>
<protein>
    <submittedName>
        <fullName evidence="8">Serine/threonine protein kinase</fullName>
    </submittedName>
</protein>
<feature type="compositionally biased region" description="Gly residues" evidence="5">
    <location>
        <begin position="1041"/>
        <end position="1054"/>
    </location>
</feature>
<dbReference type="CDD" id="cd14014">
    <property type="entry name" value="STKc_PknB_like"/>
    <property type="match status" value="1"/>
</dbReference>
<proteinExistence type="inferred from homology"/>
<keyword evidence="8" id="KW-0723">Serine/threonine-protein kinase</keyword>
<dbReference type="PANTHER" id="PTHR45832:SF22">
    <property type="entry name" value="SERINE_THREONINE-PROTEIN KINASE SAMKA-RELATED"/>
    <property type="match status" value="1"/>
</dbReference>
<keyword evidence="6" id="KW-0472">Membrane</keyword>
<feature type="compositionally biased region" description="Low complexity" evidence="5">
    <location>
        <begin position="1157"/>
        <end position="1166"/>
    </location>
</feature>
<dbReference type="InterPro" id="IPR017441">
    <property type="entry name" value="Protein_kinase_ATP_BS"/>
</dbReference>
<evidence type="ECO:0000313" key="8">
    <source>
        <dbReference type="EMBL" id="RZU50245.1"/>
    </source>
</evidence>
<dbReference type="Gene3D" id="3.30.200.20">
    <property type="entry name" value="Phosphorylase Kinase, domain 1"/>
    <property type="match status" value="1"/>
</dbReference>
<dbReference type="InterPro" id="IPR011009">
    <property type="entry name" value="Kinase-like_dom_sf"/>
</dbReference>
<dbReference type="Proteomes" id="UP000292564">
    <property type="component" value="Unassembled WGS sequence"/>
</dbReference>
<evidence type="ECO:0000256" key="3">
    <source>
        <dbReference type="ARBA" id="ARBA00022840"/>
    </source>
</evidence>
<keyword evidence="6" id="KW-0812">Transmembrane</keyword>
<feature type="compositionally biased region" description="Low complexity" evidence="5">
    <location>
        <begin position="972"/>
        <end position="985"/>
    </location>
</feature>
<dbReference type="PROSITE" id="PS00108">
    <property type="entry name" value="PROTEIN_KINASE_ST"/>
    <property type="match status" value="1"/>
</dbReference>
<comment type="caution">
    <text evidence="8">The sequence shown here is derived from an EMBL/GenBank/DDBJ whole genome shotgun (WGS) entry which is preliminary data.</text>
</comment>
<dbReference type="GO" id="GO:0005524">
    <property type="term" value="F:ATP binding"/>
    <property type="evidence" value="ECO:0007669"/>
    <property type="project" value="UniProtKB-UniRule"/>
</dbReference>
<evidence type="ECO:0000259" key="7">
    <source>
        <dbReference type="PROSITE" id="PS50011"/>
    </source>
</evidence>
<keyword evidence="6" id="KW-1133">Transmembrane helix</keyword>
<organism evidence="8 9">
    <name type="scientific">Krasilnikovia cinnamomea</name>
    <dbReference type="NCBI Taxonomy" id="349313"/>
    <lineage>
        <taxon>Bacteria</taxon>
        <taxon>Bacillati</taxon>
        <taxon>Actinomycetota</taxon>
        <taxon>Actinomycetes</taxon>
        <taxon>Micromonosporales</taxon>
        <taxon>Micromonosporaceae</taxon>
        <taxon>Krasilnikovia</taxon>
    </lineage>
</organism>
<comment type="similarity">
    <text evidence="1">Belongs to the protein kinase superfamily. STE Ser/Thr protein kinase family. STE20 subfamily.</text>
</comment>
<dbReference type="SUPFAM" id="SSF56112">
    <property type="entry name" value="Protein kinase-like (PK-like)"/>
    <property type="match status" value="1"/>
</dbReference>
<keyword evidence="8" id="KW-0808">Transferase</keyword>
<reference evidence="8 9" key="1">
    <citation type="submission" date="2019-02" db="EMBL/GenBank/DDBJ databases">
        <title>Sequencing the genomes of 1000 actinobacteria strains.</title>
        <authorList>
            <person name="Klenk H.-P."/>
        </authorList>
    </citation>
    <scope>NUCLEOTIDE SEQUENCE [LARGE SCALE GENOMIC DNA]</scope>
    <source>
        <strain evidence="8 9">DSM 45162</strain>
    </source>
</reference>
<evidence type="ECO:0000256" key="5">
    <source>
        <dbReference type="SAM" id="MobiDB-lite"/>
    </source>
</evidence>
<feature type="compositionally biased region" description="Pro residues" evidence="5">
    <location>
        <begin position="318"/>
        <end position="361"/>
    </location>
</feature>
<feature type="domain" description="Protein kinase" evidence="7">
    <location>
        <begin position="13"/>
        <end position="268"/>
    </location>
</feature>
<feature type="compositionally biased region" description="Low complexity" evidence="5">
    <location>
        <begin position="802"/>
        <end position="813"/>
    </location>
</feature>
<feature type="compositionally biased region" description="Low complexity" evidence="5">
    <location>
        <begin position="722"/>
        <end position="736"/>
    </location>
</feature>
<sequence>MSSSPPLVVADRYRLVAPLGQGGMGRVWRAVDVVLHRDVAIKELVPPPGLTVDERREMRERSLREARAIARLNNINVVRVFDVLRTDADPWIVMEYVPSRSLQDILASDGPFPAVRAAEMGLGMLNALRAAHRAGVVHRDVKPGNVLLGEDGRVVLTDFGLATVPGDPNVTRTGLVLGSPAYIAPERARDGTAGPAADLWSLGATLYAAVEGQSPFARSSAIATLAALATENPPPARNAGPLKPVLNGLLRKDPSHRINADEAERLLLRATGRRSKLSFPMSPTMRRPGAGRDRSAPSFGPPVVPGTGFTATGSAPVVPGPRPPVSPARPPMSPARPPASPGQPPVSPALPPASPGRPPVTPGRAPVTPAADGRPVFTPGKATVGRRQMPDTPTRIDQPKAAGPRLDATRVDTPPVRDGGRPGRTSSGTATPPPPPAGSAPPGTGPAADETIRGSRSGAALTADQIAAHRRRAAARIEMPAPPRPGGETAVPAAPRPSGAETAVPAAPRPGGGETAAPPAPPRSAGGETAVPTPPRPVGEIEPVGDIEPSPPADRAEPGQESETAAPQGDAGASAEVAQPEHEGQTEASTHQPEVHSDAADATDTEAADAIEATAEAQTAKAATAGTHPATAGTHPATAGTHPATAGTHPATAGTQPAKAQAVKAQPAKAEAQAAKAETQPAKTQAAKAETQPAKAETQAAKTQTAKAQAQSKPDSPGGTNAAGSAAPASRRSQAAENPQAASGNTNVAGGKTELIAVDGPTKPEGDEGQTAPSADESAPAQPAADPRPSATKPKTGAKPTVGVRAGAGSSSKASRKKARGRNTATAKTGTASTSPAGTPSPGTAKASATSDPTPGSTVEGGGTEAAAPATAARDGAQKSSATAAAGSTPTTNATSTTPTPATASGKNRNAAETKPSTAPTGQAPAAGAAEAGDAVSTAAAPDRGARAAGTGAPVGEAPAQTGPESGDLTEASQSAGPAAAASAGADRDLTTKVAPAPSTVGVPLARPATDHPGSAGRTGIGRRGRTTAAGVDATKLLAQGGSGAGRSFGGASAGSGRPAWQPMPVRDPSSGRRGVTVFGTTLTRRQTAIGVAILLALVLVLVLIVRMAAGGGDANKATGDAHKAGNTPSAAASAPAVPAPTPSQPAASAPQPPATKPSAPQTSAPQTNAALPAGWRVYRDRSGFSIPLPGDADISHPGRELHVRWDNRLLIIDQTDQPQPDPLADSKEQEQARRNSKYRDYDPVRLEAVKYFYKAADWEFFYTTSSNNRQHVWKRNFLSSPDQAYSIGMYAVPEDWGSASQEMQIMLKGFKPAS</sequence>
<feature type="transmembrane region" description="Helical" evidence="6">
    <location>
        <begin position="1089"/>
        <end position="1110"/>
    </location>
</feature>
<dbReference type="InterPro" id="IPR000719">
    <property type="entry name" value="Prot_kinase_dom"/>
</dbReference>
<feature type="region of interest" description="Disordered" evidence="5">
    <location>
        <begin position="1041"/>
        <end position="1073"/>
    </location>
</feature>
<keyword evidence="9" id="KW-1185">Reference proteome</keyword>